<dbReference type="FunFam" id="2.60.260.40:FF:000003">
    <property type="entry name" value="NADH dehydrogenase [ubiquinone] iron-sulfur protein 6, mitochondrial"/>
    <property type="match status" value="1"/>
</dbReference>
<dbReference type="Proteomes" id="UP000799429">
    <property type="component" value="Unassembled WGS sequence"/>
</dbReference>
<feature type="compositionally biased region" description="Basic and acidic residues" evidence="1">
    <location>
        <begin position="65"/>
        <end position="75"/>
    </location>
</feature>
<evidence type="ECO:0000256" key="1">
    <source>
        <dbReference type="SAM" id="MobiDB-lite"/>
    </source>
</evidence>
<dbReference type="GO" id="GO:0006120">
    <property type="term" value="P:mitochondrial electron transport, NADH to ubiquinone"/>
    <property type="evidence" value="ECO:0007669"/>
    <property type="project" value="TreeGrafter"/>
</dbReference>
<evidence type="ECO:0000259" key="2">
    <source>
        <dbReference type="Pfam" id="PF10276"/>
    </source>
</evidence>
<feature type="region of interest" description="Disordered" evidence="1">
    <location>
        <begin position="185"/>
        <end position="214"/>
    </location>
</feature>
<accession>A0A9P4SEP8</accession>
<sequence length="214" mass="23767">MFTSFRSGLQRGVRIPLSSSRLRNYATNRGSNAELDGGPANDPNPKAPVPNVSETNAVPTSSEGSFDKTLQESVPDGERMRVMQAPNRKGIWSRNQQPREKAMVGPRFEQTIMEDQPRPYAAIDLIHKQPVRWTKDRIVACDGGGGPLGHPRIFINTDKPDICWCTYCGVPYAHEHHRAHLESLPSTTYPLAPTGDPVEVSESQRITNEPLGQR</sequence>
<dbReference type="EMBL" id="MU006091">
    <property type="protein sequence ID" value="KAF2841157.1"/>
    <property type="molecule type" value="Genomic_DNA"/>
</dbReference>
<evidence type="ECO:0000313" key="3">
    <source>
        <dbReference type="EMBL" id="KAF2841157.1"/>
    </source>
</evidence>
<comment type="caution">
    <text evidence="3">The sequence shown here is derived from an EMBL/GenBank/DDBJ whole genome shotgun (WGS) entry which is preliminary data.</text>
</comment>
<dbReference type="AlphaFoldDB" id="A0A9P4SEP8"/>
<dbReference type="GO" id="GO:0005739">
    <property type="term" value="C:mitochondrion"/>
    <property type="evidence" value="ECO:0007669"/>
    <property type="project" value="GOC"/>
</dbReference>
<dbReference type="Gene3D" id="2.60.260.40">
    <property type="entry name" value="q5lls5 like domains"/>
    <property type="match status" value="1"/>
</dbReference>
<evidence type="ECO:0000313" key="4">
    <source>
        <dbReference type="Proteomes" id="UP000799429"/>
    </source>
</evidence>
<proteinExistence type="predicted"/>
<gene>
    <name evidence="3" type="ORF">M501DRAFT_1000320</name>
</gene>
<dbReference type="PANTHER" id="PTHR13156">
    <property type="entry name" value="NADH-UBIQUINONE OXIDOREDUCTASE 13 KD-A SUBUNIT"/>
    <property type="match status" value="1"/>
</dbReference>
<feature type="region of interest" description="Disordered" evidence="1">
    <location>
        <begin position="28"/>
        <end position="75"/>
    </location>
</feature>
<dbReference type="OrthoDB" id="307899at2759"/>
<dbReference type="InterPro" id="IPR019401">
    <property type="entry name" value="Znf_CHCC"/>
</dbReference>
<feature type="compositionally biased region" description="Polar residues" evidence="1">
    <location>
        <begin position="52"/>
        <end position="64"/>
    </location>
</feature>
<organism evidence="3 4">
    <name type="scientific">Patellaria atrata CBS 101060</name>
    <dbReference type="NCBI Taxonomy" id="1346257"/>
    <lineage>
        <taxon>Eukaryota</taxon>
        <taxon>Fungi</taxon>
        <taxon>Dikarya</taxon>
        <taxon>Ascomycota</taxon>
        <taxon>Pezizomycotina</taxon>
        <taxon>Dothideomycetes</taxon>
        <taxon>Dothideomycetes incertae sedis</taxon>
        <taxon>Patellariales</taxon>
        <taxon>Patellariaceae</taxon>
        <taxon>Patellaria</taxon>
    </lineage>
</organism>
<dbReference type="Pfam" id="PF10276">
    <property type="entry name" value="zf-CHCC"/>
    <property type="match status" value="1"/>
</dbReference>
<feature type="domain" description="Zinc finger CHCC-type" evidence="2">
    <location>
        <begin position="137"/>
        <end position="172"/>
    </location>
</feature>
<name>A0A9P4SEP8_9PEZI</name>
<protein>
    <submittedName>
        <fullName evidence="3">NADH-ubiquinone oxidoreductase</fullName>
    </submittedName>
</protein>
<keyword evidence="4" id="KW-1185">Reference proteome</keyword>
<reference evidence="3" key="1">
    <citation type="journal article" date="2020" name="Stud. Mycol.">
        <title>101 Dothideomycetes genomes: a test case for predicting lifestyles and emergence of pathogens.</title>
        <authorList>
            <person name="Haridas S."/>
            <person name="Albert R."/>
            <person name="Binder M."/>
            <person name="Bloem J."/>
            <person name="Labutti K."/>
            <person name="Salamov A."/>
            <person name="Andreopoulos B."/>
            <person name="Baker S."/>
            <person name="Barry K."/>
            <person name="Bills G."/>
            <person name="Bluhm B."/>
            <person name="Cannon C."/>
            <person name="Castanera R."/>
            <person name="Culley D."/>
            <person name="Daum C."/>
            <person name="Ezra D."/>
            <person name="Gonzalez J."/>
            <person name="Henrissat B."/>
            <person name="Kuo A."/>
            <person name="Liang C."/>
            <person name="Lipzen A."/>
            <person name="Lutzoni F."/>
            <person name="Magnuson J."/>
            <person name="Mondo S."/>
            <person name="Nolan M."/>
            <person name="Ohm R."/>
            <person name="Pangilinan J."/>
            <person name="Park H.-J."/>
            <person name="Ramirez L."/>
            <person name="Alfaro M."/>
            <person name="Sun H."/>
            <person name="Tritt A."/>
            <person name="Yoshinaga Y."/>
            <person name="Zwiers L.-H."/>
            <person name="Turgeon B."/>
            <person name="Goodwin S."/>
            <person name="Spatafora J."/>
            <person name="Crous P."/>
            <person name="Grigoriev I."/>
        </authorList>
    </citation>
    <scope>NUCLEOTIDE SEQUENCE</scope>
    <source>
        <strain evidence="3">CBS 101060</strain>
    </source>
</reference>
<dbReference type="PANTHER" id="PTHR13156:SF0">
    <property type="entry name" value="NADH DEHYDROGENASE [UBIQUINONE] IRON-SULFUR PROTEIN 6, MITOCHONDRIAL"/>
    <property type="match status" value="1"/>
</dbReference>